<dbReference type="Proteomes" id="UP000297983">
    <property type="component" value="Unassembled WGS sequence"/>
</dbReference>
<feature type="domain" description="ABC-type glycine betaine transport system substrate-binding" evidence="6">
    <location>
        <begin position="46"/>
        <end position="291"/>
    </location>
</feature>
<dbReference type="EMBL" id="SOHL01000003">
    <property type="protein sequence ID" value="TFD73663.1"/>
    <property type="molecule type" value="Genomic_DNA"/>
</dbReference>
<comment type="subcellular location">
    <subcellularLocation>
        <location evidence="1">Cell membrane</location>
    </subcellularLocation>
</comment>
<dbReference type="GO" id="GO:0015871">
    <property type="term" value="P:choline transport"/>
    <property type="evidence" value="ECO:0007669"/>
    <property type="project" value="TreeGrafter"/>
</dbReference>
<feature type="signal peptide" evidence="5">
    <location>
        <begin position="1"/>
        <end position="27"/>
    </location>
</feature>
<sequence length="302" mass="32984">MKNRSQSRIKSSLALGAVGILALTGCAASGETETVGNGNDDQKDMSIAVFNGWDEAIAASELWKAILDEKGYNVELKYGDVAPVYSGLSTGDYDLNLDVWLPVTHASYLEKYGDDIVDLGAWNKESRNAIAVNADAPIDSLEELAANADLFDNRIVGIEPGAGLTLATTDNVIPGYGLEDMEYLTSSTAAMLTELQTATDNGENIVVTLWEPHWAYNKFPLKNLEDPQGALGGVESIHSYASTDFKTDFPQAAEWIENFEMDLDTLYSLEQAMFVDYEGQDYAPIVAQWMEDNQEYVDGLTS</sequence>
<dbReference type="PROSITE" id="PS51257">
    <property type="entry name" value="PROKAR_LIPOPROTEIN"/>
    <property type="match status" value="1"/>
</dbReference>
<proteinExistence type="predicted"/>
<dbReference type="PANTHER" id="PTHR47737:SF1">
    <property type="entry name" value="GLYCINE BETAINE_PROLINE BETAINE TRANSPORT SYSTEM PERMEASE PROTEIN PROW"/>
    <property type="match status" value="1"/>
</dbReference>
<evidence type="ECO:0000259" key="6">
    <source>
        <dbReference type="Pfam" id="PF04069"/>
    </source>
</evidence>
<dbReference type="GO" id="GO:0015226">
    <property type="term" value="F:carnitine transmembrane transporter activity"/>
    <property type="evidence" value="ECO:0007669"/>
    <property type="project" value="TreeGrafter"/>
</dbReference>
<dbReference type="CDD" id="cd13639">
    <property type="entry name" value="PBP2_OpuAC_like"/>
    <property type="match status" value="1"/>
</dbReference>
<dbReference type="Pfam" id="PF04069">
    <property type="entry name" value="OpuAC"/>
    <property type="match status" value="1"/>
</dbReference>
<protein>
    <submittedName>
        <fullName evidence="7">Glycine betaine ABC transporter substrate-binding protein</fullName>
    </submittedName>
</protein>
<evidence type="ECO:0000256" key="2">
    <source>
        <dbReference type="ARBA" id="ARBA00022448"/>
    </source>
</evidence>
<dbReference type="Gene3D" id="3.10.105.10">
    <property type="entry name" value="Dipeptide-binding Protein, Domain 3"/>
    <property type="match status" value="2"/>
</dbReference>
<evidence type="ECO:0000313" key="8">
    <source>
        <dbReference type="Proteomes" id="UP000297983"/>
    </source>
</evidence>
<dbReference type="AlphaFoldDB" id="A0A4R9B029"/>
<dbReference type="Gene3D" id="3.40.190.100">
    <property type="entry name" value="Glycine betaine-binding periplasmic protein, domain 2"/>
    <property type="match status" value="1"/>
</dbReference>
<name>A0A4R9B029_9MICO</name>
<dbReference type="RefSeq" id="WP_134550267.1">
    <property type="nucleotide sequence ID" value="NZ_SOHL01000003.1"/>
</dbReference>
<keyword evidence="5" id="KW-0732">Signal</keyword>
<evidence type="ECO:0000256" key="3">
    <source>
        <dbReference type="ARBA" id="ARBA00022475"/>
    </source>
</evidence>
<accession>A0A4R9B029</accession>
<comment type="caution">
    <text evidence="7">The sequence shown here is derived from an EMBL/GenBank/DDBJ whole genome shotgun (WGS) entry which is preliminary data.</text>
</comment>
<dbReference type="InterPro" id="IPR007210">
    <property type="entry name" value="ABC_Gly_betaine_transp_sub-bd"/>
</dbReference>
<evidence type="ECO:0000256" key="4">
    <source>
        <dbReference type="ARBA" id="ARBA00023136"/>
    </source>
</evidence>
<feature type="chain" id="PRO_5038908776" evidence="5">
    <location>
        <begin position="28"/>
        <end position="302"/>
    </location>
</feature>
<dbReference type="GO" id="GO:0005275">
    <property type="term" value="F:amine transmembrane transporter activity"/>
    <property type="evidence" value="ECO:0007669"/>
    <property type="project" value="TreeGrafter"/>
</dbReference>
<reference evidence="7 8" key="1">
    <citation type="submission" date="2019-03" db="EMBL/GenBank/DDBJ databases">
        <title>Genomics of glacier-inhabiting Cryobacterium strains.</title>
        <authorList>
            <person name="Liu Q."/>
            <person name="Xin Y.-H."/>
        </authorList>
    </citation>
    <scope>NUCLEOTIDE SEQUENCE [LARGE SCALE GENOMIC DNA]</scope>
    <source>
        <strain evidence="7 8">Hz16</strain>
    </source>
</reference>
<keyword evidence="2" id="KW-0813">Transport</keyword>
<dbReference type="GO" id="GO:0031460">
    <property type="term" value="P:glycine betaine transport"/>
    <property type="evidence" value="ECO:0007669"/>
    <property type="project" value="TreeGrafter"/>
</dbReference>
<keyword evidence="3" id="KW-1003">Cell membrane</keyword>
<evidence type="ECO:0000313" key="7">
    <source>
        <dbReference type="EMBL" id="TFD73663.1"/>
    </source>
</evidence>
<dbReference type="GO" id="GO:0043190">
    <property type="term" value="C:ATP-binding cassette (ABC) transporter complex"/>
    <property type="evidence" value="ECO:0007669"/>
    <property type="project" value="InterPro"/>
</dbReference>
<dbReference type="PANTHER" id="PTHR47737">
    <property type="entry name" value="GLYCINE BETAINE/PROLINE BETAINE TRANSPORT SYSTEM PERMEASE PROTEIN PROW"/>
    <property type="match status" value="1"/>
</dbReference>
<organism evidence="7 8">
    <name type="scientific">Cryobacterium gelidum</name>
    <dbReference type="NCBI Taxonomy" id="1259164"/>
    <lineage>
        <taxon>Bacteria</taxon>
        <taxon>Bacillati</taxon>
        <taxon>Actinomycetota</taxon>
        <taxon>Actinomycetes</taxon>
        <taxon>Micrococcales</taxon>
        <taxon>Microbacteriaceae</taxon>
        <taxon>Cryobacterium</taxon>
    </lineage>
</organism>
<evidence type="ECO:0000256" key="1">
    <source>
        <dbReference type="ARBA" id="ARBA00004236"/>
    </source>
</evidence>
<keyword evidence="8" id="KW-1185">Reference proteome</keyword>
<keyword evidence="4" id="KW-0472">Membrane</keyword>
<dbReference type="SUPFAM" id="SSF53850">
    <property type="entry name" value="Periplasmic binding protein-like II"/>
    <property type="match status" value="1"/>
</dbReference>
<evidence type="ECO:0000256" key="5">
    <source>
        <dbReference type="SAM" id="SignalP"/>
    </source>
</evidence>
<gene>
    <name evidence="7" type="ORF">E3T50_01670</name>
</gene>